<dbReference type="PROSITE" id="PS50893">
    <property type="entry name" value="ABC_TRANSPORTER_2"/>
    <property type="match status" value="2"/>
</dbReference>
<keyword evidence="8" id="KW-0472">Membrane</keyword>
<evidence type="ECO:0000256" key="8">
    <source>
        <dbReference type="ARBA" id="ARBA00023136"/>
    </source>
</evidence>
<evidence type="ECO:0000313" key="11">
    <source>
        <dbReference type="Proteomes" id="UP001597451"/>
    </source>
</evidence>
<keyword evidence="4" id="KW-1003">Cell membrane</keyword>
<gene>
    <name evidence="10" type="ORF">ACFSUN_01730</name>
</gene>
<evidence type="ECO:0000256" key="5">
    <source>
        <dbReference type="ARBA" id="ARBA00022741"/>
    </source>
</evidence>
<sequence length="568" mass="63824">MITFDNVSFRYPGSEDWILKDVSVTIEKHSFTAIIGGNGAGKSTFCKAINGLIPFYYVGDFQGKVQVDGVDTATANVASLSKKVSYVYQDFENQLVRPKVIDEVIFSPLNYGYEDFRERGQRALELLDMTHLADEYVWQLSGGQKHLVALAGALALKPDVLIIDEPVAQLDPAHAIELYEKLKMLHEDYDITIIVIEHHTEFIASYCQDVILMEQGNVKWKKPVHEALNAVEELTERQIHPPQVTMAAASQGQAKGMLPVTVKEGAAWFKAYKNHPRKMPKLTLQPGENPLVEFDFVDYGYKTLSRKRVPIIKELQMQIREGERIALVGSNGAGKSTILKLISGLLKPLKGEIFFQGNTTNKLSPEKLAEKIAYIYQRPEEMFIEDEVAKDIAFFLKARNKPDVKQVTEKIMDQFHLNTIKSRDGRLLSGGQQRRASLAIGLAMQPELVLLDEPTASLDIATKREMIAMLQQLDSQVKASIVATHDMQLVAEWATRVIVLNQGEIIADVSPMELFSNEALLRTASLVEPQIVSLCHRLNIHPIELSIEGFLNRIYLEEAASERFSEVF</sequence>
<dbReference type="SMART" id="SM00382">
    <property type="entry name" value="AAA"/>
    <property type="match status" value="2"/>
</dbReference>
<feature type="domain" description="ABC transporter" evidence="9">
    <location>
        <begin position="2"/>
        <end position="240"/>
    </location>
</feature>
<keyword evidence="3" id="KW-0813">Transport</keyword>
<evidence type="ECO:0000256" key="4">
    <source>
        <dbReference type="ARBA" id="ARBA00022475"/>
    </source>
</evidence>
<dbReference type="InterPro" id="IPR050095">
    <property type="entry name" value="ECF_ABC_transporter_ATP-bd"/>
</dbReference>
<dbReference type="NCBIfam" id="NF010167">
    <property type="entry name" value="PRK13648.1"/>
    <property type="match status" value="2"/>
</dbReference>
<dbReference type="SUPFAM" id="SSF52540">
    <property type="entry name" value="P-loop containing nucleoside triphosphate hydrolases"/>
    <property type="match status" value="2"/>
</dbReference>
<name>A0ABW5PVW9_9BACI</name>
<dbReference type="InterPro" id="IPR015856">
    <property type="entry name" value="ABC_transpr_CbiO/EcfA_su"/>
</dbReference>
<feature type="domain" description="ABC transporter" evidence="9">
    <location>
        <begin position="294"/>
        <end position="527"/>
    </location>
</feature>
<reference evidence="11" key="1">
    <citation type="journal article" date="2019" name="Int. J. Syst. Evol. Microbiol.">
        <title>The Global Catalogue of Microorganisms (GCM) 10K type strain sequencing project: providing services to taxonomists for standard genome sequencing and annotation.</title>
        <authorList>
            <consortium name="The Broad Institute Genomics Platform"/>
            <consortium name="The Broad Institute Genome Sequencing Center for Infectious Disease"/>
            <person name="Wu L."/>
            <person name="Ma J."/>
        </authorList>
    </citation>
    <scope>NUCLEOTIDE SEQUENCE [LARGE SCALE GENOMIC DNA]</scope>
    <source>
        <strain evidence="11">TISTR 1858</strain>
    </source>
</reference>
<dbReference type="InterPro" id="IPR017871">
    <property type="entry name" value="ABC_transporter-like_CS"/>
</dbReference>
<keyword evidence="7" id="KW-1278">Translocase</keyword>
<comment type="subcellular location">
    <subcellularLocation>
        <location evidence="1">Cell membrane</location>
        <topology evidence="1">Peripheral membrane protein</topology>
    </subcellularLocation>
</comment>
<comment type="similarity">
    <text evidence="2">Belongs to the ABC transporter superfamily.</text>
</comment>
<dbReference type="Gene3D" id="3.40.50.300">
    <property type="entry name" value="P-loop containing nucleotide triphosphate hydrolases"/>
    <property type="match status" value="2"/>
</dbReference>
<keyword evidence="6 10" id="KW-0067">ATP-binding</keyword>
<protein>
    <submittedName>
        <fullName evidence="10">ABC transporter ATP-binding protein</fullName>
    </submittedName>
</protein>
<evidence type="ECO:0000259" key="9">
    <source>
        <dbReference type="PROSITE" id="PS50893"/>
    </source>
</evidence>
<accession>A0ABW5PVW9</accession>
<dbReference type="Pfam" id="PF00005">
    <property type="entry name" value="ABC_tran"/>
    <property type="match status" value="2"/>
</dbReference>
<dbReference type="PROSITE" id="PS00211">
    <property type="entry name" value="ABC_TRANSPORTER_1"/>
    <property type="match status" value="1"/>
</dbReference>
<dbReference type="RefSeq" id="WP_379560150.1">
    <property type="nucleotide sequence ID" value="NZ_JBHUMX010000003.1"/>
</dbReference>
<dbReference type="InterPro" id="IPR003439">
    <property type="entry name" value="ABC_transporter-like_ATP-bd"/>
</dbReference>
<evidence type="ECO:0000256" key="3">
    <source>
        <dbReference type="ARBA" id="ARBA00022448"/>
    </source>
</evidence>
<dbReference type="InterPro" id="IPR027417">
    <property type="entry name" value="P-loop_NTPase"/>
</dbReference>
<evidence type="ECO:0000256" key="7">
    <source>
        <dbReference type="ARBA" id="ARBA00022967"/>
    </source>
</evidence>
<proteinExistence type="inferred from homology"/>
<keyword evidence="11" id="KW-1185">Reference proteome</keyword>
<dbReference type="Proteomes" id="UP001597451">
    <property type="component" value="Unassembled WGS sequence"/>
</dbReference>
<dbReference type="PANTHER" id="PTHR43553">
    <property type="entry name" value="HEAVY METAL TRANSPORTER"/>
    <property type="match status" value="1"/>
</dbReference>
<dbReference type="CDD" id="cd03225">
    <property type="entry name" value="ABC_cobalt_CbiO_domain1"/>
    <property type="match status" value="2"/>
</dbReference>
<evidence type="ECO:0000313" key="10">
    <source>
        <dbReference type="EMBL" id="MFD2627508.1"/>
    </source>
</evidence>
<evidence type="ECO:0000256" key="1">
    <source>
        <dbReference type="ARBA" id="ARBA00004202"/>
    </source>
</evidence>
<dbReference type="GO" id="GO:0005524">
    <property type="term" value="F:ATP binding"/>
    <property type="evidence" value="ECO:0007669"/>
    <property type="project" value="UniProtKB-KW"/>
</dbReference>
<evidence type="ECO:0000256" key="2">
    <source>
        <dbReference type="ARBA" id="ARBA00005417"/>
    </source>
</evidence>
<evidence type="ECO:0000256" key="6">
    <source>
        <dbReference type="ARBA" id="ARBA00022840"/>
    </source>
</evidence>
<dbReference type="EMBL" id="JBHUMX010000003">
    <property type="protein sequence ID" value="MFD2627508.1"/>
    <property type="molecule type" value="Genomic_DNA"/>
</dbReference>
<comment type="caution">
    <text evidence="10">The sequence shown here is derived from an EMBL/GenBank/DDBJ whole genome shotgun (WGS) entry which is preliminary data.</text>
</comment>
<organism evidence="10 11">
    <name type="scientific">Oceanobacillus kapialis</name>
    <dbReference type="NCBI Taxonomy" id="481353"/>
    <lineage>
        <taxon>Bacteria</taxon>
        <taxon>Bacillati</taxon>
        <taxon>Bacillota</taxon>
        <taxon>Bacilli</taxon>
        <taxon>Bacillales</taxon>
        <taxon>Bacillaceae</taxon>
        <taxon>Oceanobacillus</taxon>
    </lineage>
</organism>
<dbReference type="InterPro" id="IPR003593">
    <property type="entry name" value="AAA+_ATPase"/>
</dbReference>
<keyword evidence="5" id="KW-0547">Nucleotide-binding</keyword>